<evidence type="ECO:0000256" key="4">
    <source>
        <dbReference type="PROSITE-ProRule" id="PRU00134"/>
    </source>
</evidence>
<evidence type="ECO:0000259" key="6">
    <source>
        <dbReference type="PROSITE" id="PS50865"/>
    </source>
</evidence>
<dbReference type="SUPFAM" id="SSF144232">
    <property type="entry name" value="HIT/MYND zinc finger-like"/>
    <property type="match status" value="1"/>
</dbReference>
<dbReference type="GO" id="GO:0008270">
    <property type="term" value="F:zinc ion binding"/>
    <property type="evidence" value="ECO:0007669"/>
    <property type="project" value="UniProtKB-KW"/>
</dbReference>
<sequence length="522" mass="58754">MTDNNLFVVSDVPPKGKGLIATTKIPKGTRIIAEPPLIKVPRIIKELSKLCQDQRASFYSLLNSHPECGEEVGIAETNGLCAGPDEEDGAVFLAISRINHSCKPNAQNRWNQGLGKITVHAVEDIEQGQEITITYLGNPEVYEERQKKLKNAFGFDCCCRLCSLSPAERDLDDKLIKEIDHLQEDLENEDSILESPIRCLDRIYKVVSQLEAQGVGTSLVPTLFASAMGVATWQEPKSLPSCPSKAAPSPWIKNLKALTEDPSRHEHYGLTDRFASTIKDIPKDKGPVAFKDWLWMSLHGQLANLRNIMSFPYFKGIDGLPRDWEPNYNDVIPRCMTETDSESQKHWAFLGEITHIEAAWRVRLIVKDKTGLQLPIAFYTETRGREIGASMLRVGYTVAILYASQHGFLDGTVGIRHEDPGRLRILPTSLENLLLLNDKVQAYSVVHNQTRACYGCNKKSDSLKKCSKCGFFWYCNQDCQTRGWNENSHKADCRILKNEDVKGLFLVKWGEFETHMSFPLSV</sequence>
<dbReference type="PROSITE" id="PS50865">
    <property type="entry name" value="ZF_MYND_2"/>
    <property type="match status" value="1"/>
</dbReference>
<dbReference type="InterPro" id="IPR002893">
    <property type="entry name" value="Znf_MYND"/>
</dbReference>
<dbReference type="InterPro" id="IPR053185">
    <property type="entry name" value="SET_domain_protein"/>
</dbReference>
<evidence type="ECO:0000256" key="3">
    <source>
        <dbReference type="ARBA" id="ARBA00022833"/>
    </source>
</evidence>
<dbReference type="CDD" id="cd20071">
    <property type="entry name" value="SET_SMYD"/>
    <property type="match status" value="1"/>
</dbReference>
<keyword evidence="1" id="KW-0479">Metal-binding</keyword>
<dbReference type="Pfam" id="PF00856">
    <property type="entry name" value="SET"/>
    <property type="match status" value="1"/>
</dbReference>
<dbReference type="Pfam" id="PF01753">
    <property type="entry name" value="zf-MYND"/>
    <property type="match status" value="1"/>
</dbReference>
<dbReference type="Gene3D" id="2.170.270.10">
    <property type="entry name" value="SET domain"/>
    <property type="match status" value="1"/>
</dbReference>
<dbReference type="Gene3D" id="6.10.140.2220">
    <property type="match status" value="1"/>
</dbReference>
<feature type="domain" description="MYND-type" evidence="6">
    <location>
        <begin position="453"/>
        <end position="493"/>
    </location>
</feature>
<organism evidence="7">
    <name type="scientific">Gibberella zeae</name>
    <name type="common">Wheat head blight fungus</name>
    <name type="synonym">Fusarium graminearum</name>
    <dbReference type="NCBI Taxonomy" id="5518"/>
    <lineage>
        <taxon>Eukaryota</taxon>
        <taxon>Fungi</taxon>
        <taxon>Dikarya</taxon>
        <taxon>Ascomycota</taxon>
        <taxon>Pezizomycotina</taxon>
        <taxon>Sordariomycetes</taxon>
        <taxon>Hypocreomycetidae</taxon>
        <taxon>Hypocreales</taxon>
        <taxon>Nectriaceae</taxon>
        <taxon>Fusarium</taxon>
    </lineage>
</organism>
<evidence type="ECO:0000256" key="1">
    <source>
        <dbReference type="ARBA" id="ARBA00022723"/>
    </source>
</evidence>
<gene>
    <name evidence="7" type="ORF">FUG_LOCUS18680</name>
</gene>
<dbReference type="PANTHER" id="PTHR47332:SF4">
    <property type="entry name" value="SET DOMAIN-CONTAINING PROTEIN 5"/>
    <property type="match status" value="1"/>
</dbReference>
<dbReference type="AlphaFoldDB" id="A0A4E9D127"/>
<name>A0A4E9D127_GIBZA</name>
<protein>
    <submittedName>
        <fullName evidence="7">Uncharacterized protein</fullName>
    </submittedName>
</protein>
<keyword evidence="3" id="KW-0862">Zinc</keyword>
<evidence type="ECO:0000256" key="2">
    <source>
        <dbReference type="ARBA" id="ARBA00022771"/>
    </source>
</evidence>
<dbReference type="InterPro" id="IPR046341">
    <property type="entry name" value="SET_dom_sf"/>
</dbReference>
<dbReference type="SUPFAM" id="SSF82199">
    <property type="entry name" value="SET domain"/>
    <property type="match status" value="1"/>
</dbReference>
<dbReference type="PROSITE" id="PS50280">
    <property type="entry name" value="SET"/>
    <property type="match status" value="1"/>
</dbReference>
<dbReference type="EMBL" id="CAAKMV010000022">
    <property type="protein sequence ID" value="VIO52255.1"/>
    <property type="molecule type" value="Genomic_DNA"/>
</dbReference>
<dbReference type="PROSITE" id="PS01360">
    <property type="entry name" value="ZF_MYND_1"/>
    <property type="match status" value="1"/>
</dbReference>
<feature type="domain" description="SET" evidence="5">
    <location>
        <begin position="5"/>
        <end position="136"/>
    </location>
</feature>
<evidence type="ECO:0000259" key="5">
    <source>
        <dbReference type="PROSITE" id="PS50280"/>
    </source>
</evidence>
<accession>A0A4E9D127</accession>
<reference evidence="7" key="1">
    <citation type="submission" date="2019-04" db="EMBL/GenBank/DDBJ databases">
        <authorList>
            <person name="Melise S."/>
            <person name="Noan J."/>
            <person name="Okalmin O."/>
        </authorList>
    </citation>
    <scope>NUCLEOTIDE SEQUENCE</scope>
    <source>
        <strain evidence="7">FN9</strain>
    </source>
</reference>
<dbReference type="SMART" id="SM00317">
    <property type="entry name" value="SET"/>
    <property type="match status" value="1"/>
</dbReference>
<dbReference type="InterPro" id="IPR001214">
    <property type="entry name" value="SET_dom"/>
</dbReference>
<proteinExistence type="predicted"/>
<keyword evidence="2 4" id="KW-0863">Zinc-finger</keyword>
<dbReference type="PANTHER" id="PTHR47332">
    <property type="entry name" value="SET DOMAIN-CONTAINING PROTEIN 5"/>
    <property type="match status" value="1"/>
</dbReference>
<evidence type="ECO:0000313" key="7">
    <source>
        <dbReference type="EMBL" id="VIO52255.1"/>
    </source>
</evidence>